<feature type="domain" description="Leucine-rich repeat-containing N-terminal plant-type" evidence="5">
    <location>
        <begin position="27"/>
        <end position="60"/>
    </location>
</feature>
<dbReference type="InterPro" id="IPR013210">
    <property type="entry name" value="LRR_N_plant-typ"/>
</dbReference>
<dbReference type="EnsemblPlants" id="KEH15622">
    <property type="protein sequence ID" value="KEH15622"/>
    <property type="gene ID" value="MTR_0721s0020"/>
</dbReference>
<keyword evidence="3" id="KW-0472">Membrane</keyword>
<name>A0A072TDZ2_MEDTR</name>
<gene>
    <name evidence="6" type="ORF">MTR_0721s0020</name>
</gene>
<keyword evidence="3 6" id="KW-0812">Transmembrane</keyword>
<evidence type="ECO:0000256" key="1">
    <source>
        <dbReference type="ARBA" id="ARBA00022614"/>
    </source>
</evidence>
<keyword evidence="3" id="KW-1133">Transmembrane helix</keyword>
<feature type="transmembrane region" description="Helical" evidence="3">
    <location>
        <begin position="71"/>
        <end position="89"/>
    </location>
</feature>
<keyword evidence="8" id="KW-1185">Reference proteome</keyword>
<evidence type="ECO:0000313" key="6">
    <source>
        <dbReference type="EMBL" id="KEH15622.1"/>
    </source>
</evidence>
<keyword evidence="2" id="KW-0677">Repeat</keyword>
<reference evidence="6 8" key="2">
    <citation type="journal article" date="2014" name="BMC Genomics">
        <title>An improved genome release (version Mt4.0) for the model legume Medicago truncatula.</title>
        <authorList>
            <person name="Tang H."/>
            <person name="Krishnakumar V."/>
            <person name="Bidwell S."/>
            <person name="Rosen B."/>
            <person name="Chan A."/>
            <person name="Zhou S."/>
            <person name="Gentzbittel L."/>
            <person name="Childs K.L."/>
            <person name="Yandell M."/>
            <person name="Gundlach H."/>
            <person name="Mayer K.F."/>
            <person name="Schwartz D.C."/>
            <person name="Town C.D."/>
        </authorList>
    </citation>
    <scope>GENOME REANNOTATION</scope>
    <source>
        <strain evidence="6">A17</strain>
        <strain evidence="7 8">cv. Jemalong A17</strain>
    </source>
</reference>
<keyword evidence="4" id="KW-0732">Signal</keyword>
<feature type="signal peptide" evidence="4">
    <location>
        <begin position="1"/>
        <end position="27"/>
    </location>
</feature>
<dbReference type="AlphaFoldDB" id="A0A072TDZ2"/>
<evidence type="ECO:0000256" key="3">
    <source>
        <dbReference type="SAM" id="Phobius"/>
    </source>
</evidence>
<reference evidence="6 8" key="1">
    <citation type="journal article" date="2011" name="Nature">
        <title>The Medicago genome provides insight into the evolution of rhizobial symbioses.</title>
        <authorList>
            <person name="Young N.D."/>
            <person name="Debelle F."/>
            <person name="Oldroyd G.E."/>
            <person name="Geurts R."/>
            <person name="Cannon S.B."/>
            <person name="Udvardi M.K."/>
            <person name="Benedito V.A."/>
            <person name="Mayer K.F."/>
            <person name="Gouzy J."/>
            <person name="Schoof H."/>
            <person name="Van de Peer Y."/>
            <person name="Proost S."/>
            <person name="Cook D.R."/>
            <person name="Meyers B.C."/>
            <person name="Spannagl M."/>
            <person name="Cheung F."/>
            <person name="De Mita S."/>
            <person name="Krishnakumar V."/>
            <person name="Gundlach H."/>
            <person name="Zhou S."/>
            <person name="Mudge J."/>
            <person name="Bharti A.K."/>
            <person name="Murray J.D."/>
            <person name="Naoumkina M.A."/>
            <person name="Rosen B."/>
            <person name="Silverstein K.A."/>
            <person name="Tang H."/>
            <person name="Rombauts S."/>
            <person name="Zhao P.X."/>
            <person name="Zhou P."/>
            <person name="Barbe V."/>
            <person name="Bardou P."/>
            <person name="Bechner M."/>
            <person name="Bellec A."/>
            <person name="Berger A."/>
            <person name="Berges H."/>
            <person name="Bidwell S."/>
            <person name="Bisseling T."/>
            <person name="Choisne N."/>
            <person name="Couloux A."/>
            <person name="Denny R."/>
            <person name="Deshpande S."/>
            <person name="Dai X."/>
            <person name="Doyle J.J."/>
            <person name="Dudez A.M."/>
            <person name="Farmer A.D."/>
            <person name="Fouteau S."/>
            <person name="Franken C."/>
            <person name="Gibelin C."/>
            <person name="Gish J."/>
            <person name="Goldstein S."/>
            <person name="Gonzalez A.J."/>
            <person name="Green P.J."/>
            <person name="Hallab A."/>
            <person name="Hartog M."/>
            <person name="Hua A."/>
            <person name="Humphray S.J."/>
            <person name="Jeong D.H."/>
            <person name="Jing Y."/>
            <person name="Jocker A."/>
            <person name="Kenton S.M."/>
            <person name="Kim D.J."/>
            <person name="Klee K."/>
            <person name="Lai H."/>
            <person name="Lang C."/>
            <person name="Lin S."/>
            <person name="Macmil S.L."/>
            <person name="Magdelenat G."/>
            <person name="Matthews L."/>
            <person name="McCorrison J."/>
            <person name="Monaghan E.L."/>
            <person name="Mun J.H."/>
            <person name="Najar F.Z."/>
            <person name="Nicholson C."/>
            <person name="Noirot C."/>
            <person name="O'Bleness M."/>
            <person name="Paule C.R."/>
            <person name="Poulain J."/>
            <person name="Prion F."/>
            <person name="Qin B."/>
            <person name="Qu C."/>
            <person name="Retzel E.F."/>
            <person name="Riddle C."/>
            <person name="Sallet E."/>
            <person name="Samain S."/>
            <person name="Samson N."/>
            <person name="Sanders I."/>
            <person name="Saurat O."/>
            <person name="Scarpelli C."/>
            <person name="Schiex T."/>
            <person name="Segurens B."/>
            <person name="Severin A.J."/>
            <person name="Sherrier D.J."/>
            <person name="Shi R."/>
            <person name="Sims S."/>
            <person name="Singer S.R."/>
            <person name="Sinharoy S."/>
            <person name="Sterck L."/>
            <person name="Viollet A."/>
            <person name="Wang B.B."/>
            <person name="Wang K."/>
            <person name="Wang M."/>
            <person name="Wang X."/>
            <person name="Warfsmann J."/>
            <person name="Weissenbach J."/>
            <person name="White D.D."/>
            <person name="White J.D."/>
            <person name="Wiley G.B."/>
            <person name="Wincker P."/>
            <person name="Xing Y."/>
            <person name="Yang L."/>
            <person name="Yao Z."/>
            <person name="Ying F."/>
            <person name="Zhai J."/>
            <person name="Zhou L."/>
            <person name="Zuber A."/>
            <person name="Denarie J."/>
            <person name="Dixon R.A."/>
            <person name="May G.D."/>
            <person name="Schwartz D.C."/>
            <person name="Rogers J."/>
            <person name="Quetier F."/>
            <person name="Town C.D."/>
            <person name="Roe B.A."/>
        </authorList>
    </citation>
    <scope>NUCLEOTIDE SEQUENCE [LARGE SCALE GENOMIC DNA]</scope>
    <source>
        <strain evidence="6">A17</strain>
        <strain evidence="7 8">cv. Jemalong A17</strain>
    </source>
</reference>
<feature type="chain" id="PRO_5014498654" evidence="4">
    <location>
        <begin position="28"/>
        <end position="156"/>
    </location>
</feature>
<organism evidence="6 8">
    <name type="scientific">Medicago truncatula</name>
    <name type="common">Barrel medic</name>
    <name type="synonym">Medicago tribuloides</name>
    <dbReference type="NCBI Taxonomy" id="3880"/>
    <lineage>
        <taxon>Eukaryota</taxon>
        <taxon>Viridiplantae</taxon>
        <taxon>Streptophyta</taxon>
        <taxon>Embryophyta</taxon>
        <taxon>Tracheophyta</taxon>
        <taxon>Spermatophyta</taxon>
        <taxon>Magnoliopsida</taxon>
        <taxon>eudicotyledons</taxon>
        <taxon>Gunneridae</taxon>
        <taxon>Pentapetalae</taxon>
        <taxon>rosids</taxon>
        <taxon>fabids</taxon>
        <taxon>Fabales</taxon>
        <taxon>Fabaceae</taxon>
        <taxon>Papilionoideae</taxon>
        <taxon>50 kb inversion clade</taxon>
        <taxon>NPAAA clade</taxon>
        <taxon>Hologalegina</taxon>
        <taxon>IRL clade</taxon>
        <taxon>Trifolieae</taxon>
        <taxon>Medicago</taxon>
    </lineage>
</organism>
<keyword evidence="1" id="KW-0433">Leucine-rich repeat</keyword>
<dbReference type="Pfam" id="PF08263">
    <property type="entry name" value="LRRNT_2"/>
    <property type="match status" value="1"/>
</dbReference>
<dbReference type="HOGENOM" id="CLU_1689376_0_0_1"/>
<dbReference type="PaxDb" id="3880-AES87895"/>
<evidence type="ECO:0000313" key="7">
    <source>
        <dbReference type="EnsemblPlants" id="KEH15622"/>
    </source>
</evidence>
<reference evidence="7" key="3">
    <citation type="submission" date="2015-06" db="UniProtKB">
        <authorList>
            <consortium name="EnsemblPlants"/>
        </authorList>
    </citation>
    <scope>IDENTIFICATION</scope>
    <source>
        <strain evidence="7">cv. Jemalong A17</strain>
    </source>
</reference>
<dbReference type="Proteomes" id="UP000002051">
    <property type="component" value="Unassembled WGS sequence"/>
</dbReference>
<dbReference type="EMBL" id="KL403445">
    <property type="protein sequence ID" value="KEH15622.1"/>
    <property type="molecule type" value="Genomic_DNA"/>
</dbReference>
<evidence type="ECO:0000259" key="5">
    <source>
        <dbReference type="Pfam" id="PF08263"/>
    </source>
</evidence>
<sequence>MASLRSKVKQVLFLCFSLILFLRMVIADDGTFMSKLAKSLSPTPSGWSSNTSFCLWTGVTTQFIKFEPVPTYLELSFILFCIISSIAILKSKKISKITKKLFFYIFLKSVNNKHILFELVSRWSIHRHPSRERLYSERETWLSIVERTSVLSKMQS</sequence>
<protein>
    <submittedName>
        <fullName evidence="6">Transmembrane protein, putative</fullName>
    </submittedName>
</protein>
<evidence type="ECO:0000256" key="2">
    <source>
        <dbReference type="ARBA" id="ARBA00022737"/>
    </source>
</evidence>
<accession>A0A072TDZ2</accession>
<proteinExistence type="predicted"/>
<evidence type="ECO:0000313" key="8">
    <source>
        <dbReference type="Proteomes" id="UP000002051"/>
    </source>
</evidence>
<evidence type="ECO:0000256" key="4">
    <source>
        <dbReference type="SAM" id="SignalP"/>
    </source>
</evidence>